<evidence type="ECO:0000256" key="4">
    <source>
        <dbReference type="ARBA" id="ARBA00022792"/>
    </source>
</evidence>
<evidence type="ECO:0000256" key="5">
    <source>
        <dbReference type="ARBA" id="ARBA00022946"/>
    </source>
</evidence>
<keyword evidence="6 10" id="KW-1133">Transmembrane helix</keyword>
<evidence type="ECO:0000256" key="9">
    <source>
        <dbReference type="RuleBase" id="RU003945"/>
    </source>
</evidence>
<protein>
    <recommendedName>
        <fullName evidence="11">Membrane insertase YidC/Oxa/ALB C-terminal domain-containing protein</fullName>
    </recommendedName>
</protein>
<evidence type="ECO:0000256" key="10">
    <source>
        <dbReference type="SAM" id="Phobius"/>
    </source>
</evidence>
<evidence type="ECO:0000256" key="3">
    <source>
        <dbReference type="ARBA" id="ARBA00022692"/>
    </source>
</evidence>
<keyword evidence="4" id="KW-0999">Mitochondrion inner membrane</keyword>
<dbReference type="AlphaFoldDB" id="A0A553NW85"/>
<gene>
    <name evidence="12" type="ORF">DNTS_030271</name>
</gene>
<feature type="transmembrane region" description="Helical" evidence="10">
    <location>
        <begin position="228"/>
        <end position="247"/>
    </location>
</feature>
<evidence type="ECO:0000256" key="1">
    <source>
        <dbReference type="ARBA" id="ARBA00004448"/>
    </source>
</evidence>
<dbReference type="Proteomes" id="UP000316079">
    <property type="component" value="Unassembled WGS sequence"/>
</dbReference>
<dbReference type="InterPro" id="IPR001708">
    <property type="entry name" value="YidC/ALB3/OXA1/COX18"/>
</dbReference>
<accession>A0A553NW85</accession>
<dbReference type="OrthoDB" id="2148490at2759"/>
<feature type="domain" description="Membrane insertase YidC/Oxa/ALB C-terminal" evidence="11">
    <location>
        <begin position="161"/>
        <end position="269"/>
    </location>
</feature>
<evidence type="ECO:0000256" key="8">
    <source>
        <dbReference type="ARBA" id="ARBA00023136"/>
    </source>
</evidence>
<comment type="caution">
    <text evidence="12">The sequence shown here is derived from an EMBL/GenBank/DDBJ whole genome shotgun (WGS) entry which is preliminary data.</text>
</comment>
<evidence type="ECO:0000259" key="11">
    <source>
        <dbReference type="Pfam" id="PF02096"/>
    </source>
</evidence>
<reference evidence="12 13" key="1">
    <citation type="journal article" date="2019" name="Sci. Data">
        <title>Hybrid genome assembly and annotation of Danionella translucida.</title>
        <authorList>
            <person name="Kadobianskyi M."/>
            <person name="Schulze L."/>
            <person name="Schuelke M."/>
            <person name="Judkewitz B."/>
        </authorList>
    </citation>
    <scope>NUCLEOTIDE SEQUENCE [LARGE SCALE GENOMIC DNA]</scope>
    <source>
        <strain evidence="12 13">Bolton</strain>
    </source>
</reference>
<evidence type="ECO:0000313" key="13">
    <source>
        <dbReference type="Proteomes" id="UP000316079"/>
    </source>
</evidence>
<name>A0A553NW85_9TELE</name>
<dbReference type="EMBL" id="SRMA01026788">
    <property type="protein sequence ID" value="TRY69684.1"/>
    <property type="molecule type" value="Genomic_DNA"/>
</dbReference>
<dbReference type="Pfam" id="PF02096">
    <property type="entry name" value="60KD_IMP"/>
    <property type="match status" value="1"/>
</dbReference>
<comment type="similarity">
    <text evidence="2 9">Belongs to the OXA1/ALB3/YidC family.</text>
</comment>
<dbReference type="CDD" id="cd20069">
    <property type="entry name" value="5TM_Oxa1-like"/>
    <property type="match status" value="1"/>
</dbReference>
<evidence type="ECO:0000313" key="12">
    <source>
        <dbReference type="EMBL" id="TRY69684.1"/>
    </source>
</evidence>
<dbReference type="PANTHER" id="PTHR12428">
    <property type="entry name" value="OXA1"/>
    <property type="match status" value="1"/>
</dbReference>
<comment type="subcellular location">
    <subcellularLocation>
        <location evidence="9">Membrane</location>
        <topology evidence="9">Multi-pass membrane protein</topology>
    </subcellularLocation>
    <subcellularLocation>
        <location evidence="1">Mitochondrion inner membrane</location>
        <topology evidence="1">Multi-pass membrane protein</topology>
    </subcellularLocation>
</comment>
<evidence type="ECO:0000256" key="6">
    <source>
        <dbReference type="ARBA" id="ARBA00022989"/>
    </source>
</evidence>
<organism evidence="12 13">
    <name type="scientific">Danionella cerebrum</name>
    <dbReference type="NCBI Taxonomy" id="2873325"/>
    <lineage>
        <taxon>Eukaryota</taxon>
        <taxon>Metazoa</taxon>
        <taxon>Chordata</taxon>
        <taxon>Craniata</taxon>
        <taxon>Vertebrata</taxon>
        <taxon>Euteleostomi</taxon>
        <taxon>Actinopterygii</taxon>
        <taxon>Neopterygii</taxon>
        <taxon>Teleostei</taxon>
        <taxon>Ostariophysi</taxon>
        <taxon>Cypriniformes</taxon>
        <taxon>Danionidae</taxon>
        <taxon>Danioninae</taxon>
        <taxon>Danionella</taxon>
    </lineage>
</organism>
<proteinExistence type="inferred from homology"/>
<keyword evidence="5" id="KW-0809">Transit peptide</keyword>
<evidence type="ECO:0000256" key="2">
    <source>
        <dbReference type="ARBA" id="ARBA00009877"/>
    </source>
</evidence>
<keyword evidence="8 10" id="KW-0472">Membrane</keyword>
<keyword evidence="13" id="KW-1185">Reference proteome</keyword>
<sequence>GSAPRSYLHSVRGNKRPLLGALFGRQNQGQLVLVNAVAIRHNSTWTTETFESSFTPSEFSDASTHIPVFDPSPAVDPMFADTPPFTEQIAEAPLTALDVLQGVGAEASLSELGLVHFTPVGFVQKLVEVLHVSADLPWWGAIVADSKAFQDYKNFLMEHNAPIFFSFFLALRSMAELPVPSLQTGGLWWFTDLTACDPYHILPVLVSFSMFCVIKMGAEFDMDPKQIALKKIFMCFPIVFFPFILYFPAVLNIYWLTSNSFALVQTGVLQLPAIRKRLRIPTRLVHPPSEGSAESFLAMMKKAISSTIKKTPEITQEEVVGRHQ</sequence>
<dbReference type="GO" id="GO:0032979">
    <property type="term" value="P:protein insertion into mitochondrial inner membrane from matrix"/>
    <property type="evidence" value="ECO:0007669"/>
    <property type="project" value="TreeGrafter"/>
</dbReference>
<evidence type="ECO:0000256" key="7">
    <source>
        <dbReference type="ARBA" id="ARBA00023128"/>
    </source>
</evidence>
<dbReference type="GO" id="GO:0005743">
    <property type="term" value="C:mitochondrial inner membrane"/>
    <property type="evidence" value="ECO:0007669"/>
    <property type="project" value="UniProtKB-SubCell"/>
</dbReference>
<keyword evidence="7" id="KW-0496">Mitochondrion</keyword>
<keyword evidence="3 9" id="KW-0812">Transmembrane</keyword>
<feature type="non-terminal residue" evidence="12">
    <location>
        <position position="1"/>
    </location>
</feature>
<dbReference type="InterPro" id="IPR028055">
    <property type="entry name" value="YidC/Oxa/ALB_C"/>
</dbReference>
<dbReference type="PANTHER" id="PTHR12428:SF66">
    <property type="entry name" value="MITOCHONDRIAL INNER MEMBRANE PROTEIN OXA1L"/>
    <property type="match status" value="1"/>
</dbReference>
<dbReference type="GO" id="GO:0032977">
    <property type="term" value="F:membrane insertase activity"/>
    <property type="evidence" value="ECO:0007669"/>
    <property type="project" value="InterPro"/>
</dbReference>